<dbReference type="SUPFAM" id="SSF56235">
    <property type="entry name" value="N-terminal nucleophile aminohydrolases (Ntn hydrolases)"/>
    <property type="match status" value="1"/>
</dbReference>
<dbReference type="GO" id="GO:0008233">
    <property type="term" value="F:peptidase activity"/>
    <property type="evidence" value="ECO:0007669"/>
    <property type="project" value="UniProtKB-KW"/>
</dbReference>
<dbReference type="EC" id="3.5.1.-" evidence="4"/>
<accession>E6QJQ8</accession>
<dbReference type="CDD" id="cd04701">
    <property type="entry name" value="Asparaginase_2"/>
    <property type="match status" value="1"/>
</dbReference>
<keyword evidence="2 4" id="KW-0378">Hydrolase</keyword>
<protein>
    <submittedName>
        <fullName evidence="4">Isoaspartyl dipeptidase with L-asparaginase activity</fullName>
        <ecNumber evidence="4">3.5.1.-</ecNumber>
    </submittedName>
</protein>
<dbReference type="PANTHER" id="PTHR10188">
    <property type="entry name" value="L-ASPARAGINASE"/>
    <property type="match status" value="1"/>
</dbReference>
<proteinExistence type="predicted"/>
<dbReference type="InterPro" id="IPR000246">
    <property type="entry name" value="Peptidase_T2"/>
</dbReference>
<reference evidence="4" key="1">
    <citation type="submission" date="2009-10" db="EMBL/GenBank/DDBJ databases">
        <title>Diversity of trophic interactions inside an arsenic-rich microbial ecosystem.</title>
        <authorList>
            <person name="Bertin P.N."/>
            <person name="Heinrich-Salmeron A."/>
            <person name="Pelletier E."/>
            <person name="Goulhen-Chollet F."/>
            <person name="Arsene-Ploetze F."/>
            <person name="Gallien S."/>
            <person name="Calteau A."/>
            <person name="Vallenet D."/>
            <person name="Casiot C."/>
            <person name="Chane-Woon-Ming B."/>
            <person name="Giloteaux L."/>
            <person name="Barakat M."/>
            <person name="Bonnefoy V."/>
            <person name="Bruneel O."/>
            <person name="Chandler M."/>
            <person name="Cleiss J."/>
            <person name="Duran R."/>
            <person name="Elbaz-Poulichet F."/>
            <person name="Fonknechten N."/>
            <person name="Lauga B."/>
            <person name="Mornico D."/>
            <person name="Ortet P."/>
            <person name="Schaeffer C."/>
            <person name="Siguier P."/>
            <person name="Alexander Thil Smith A."/>
            <person name="Van Dorsselaer A."/>
            <person name="Weissenbach J."/>
            <person name="Medigue C."/>
            <person name="Le Paslier D."/>
        </authorList>
    </citation>
    <scope>NUCLEOTIDE SEQUENCE</scope>
</reference>
<keyword evidence="3" id="KW-0068">Autocatalytic cleavage</keyword>
<organism evidence="4">
    <name type="scientific">mine drainage metagenome</name>
    <dbReference type="NCBI Taxonomy" id="410659"/>
    <lineage>
        <taxon>unclassified sequences</taxon>
        <taxon>metagenomes</taxon>
        <taxon>ecological metagenomes</taxon>
    </lineage>
</organism>
<evidence type="ECO:0000256" key="1">
    <source>
        <dbReference type="ARBA" id="ARBA00022670"/>
    </source>
</evidence>
<sequence length="358" mass="37491">MVLPMIALAETPKSTNPAPARQATLSAPDAHPRWAVVVHGGAGVIERKSMTPEAEKEYRAGIDEAIQAAGKVLDSGGSSLDAVESAIRLLEDNPLFNAGRGAVFAADGTNQLDAAIMDGKTMQAGAVADVQRTRHPISLARAVMEKSPHVMLIGPGADAFAASVHLEQVPPVFFFTERRWESLVDELKREGLPIPSRPAGAPPAPASPIAFFETPEAHKYGTVGVVALDRAGNVAAGTSTGGLTAKRWDRVGDSPIIGAGTYASNQSCAVSGTGIGEYFIRYTVARTICALVQYKGMSLQAAADEVVQKQLVAVHGDGGVIAIAPDGQMAWSFNTPGMFRARLAEGGTPQIGIYRDEP</sequence>
<dbReference type="Pfam" id="PF01112">
    <property type="entry name" value="Asparaginase_2"/>
    <property type="match status" value="1"/>
</dbReference>
<dbReference type="InterPro" id="IPR029055">
    <property type="entry name" value="Ntn_hydrolases_N"/>
</dbReference>
<evidence type="ECO:0000256" key="2">
    <source>
        <dbReference type="ARBA" id="ARBA00022801"/>
    </source>
</evidence>
<dbReference type="AlphaFoldDB" id="E6QJQ8"/>
<dbReference type="GO" id="GO:0006508">
    <property type="term" value="P:proteolysis"/>
    <property type="evidence" value="ECO:0007669"/>
    <property type="project" value="UniProtKB-KW"/>
</dbReference>
<dbReference type="FunFam" id="3.60.20.30:FF:000001">
    <property type="entry name" value="Isoaspartyl peptidase/L-asparaginase"/>
    <property type="match status" value="1"/>
</dbReference>
<gene>
    <name evidence="4" type="primary">iaaA</name>
    <name evidence="4" type="ORF">CARN6_0811</name>
</gene>
<dbReference type="EMBL" id="CABQ01000091">
    <property type="protein sequence ID" value="CBI07475.1"/>
    <property type="molecule type" value="Genomic_DNA"/>
</dbReference>
<name>E6QJQ8_9ZZZZ</name>
<evidence type="ECO:0000256" key="3">
    <source>
        <dbReference type="ARBA" id="ARBA00022813"/>
    </source>
</evidence>
<comment type="caution">
    <text evidence="4">The sequence shown here is derived from an EMBL/GenBank/DDBJ whole genome shotgun (WGS) entry which is preliminary data.</text>
</comment>
<dbReference type="GO" id="GO:0016811">
    <property type="term" value="F:hydrolase activity, acting on carbon-nitrogen (but not peptide) bonds, in linear amides"/>
    <property type="evidence" value="ECO:0007669"/>
    <property type="project" value="UniProtKB-ARBA"/>
</dbReference>
<dbReference type="Gene3D" id="3.60.20.30">
    <property type="entry name" value="(Glycosyl)asparaginase"/>
    <property type="match status" value="1"/>
</dbReference>
<evidence type="ECO:0000313" key="4">
    <source>
        <dbReference type="EMBL" id="CBI07475.1"/>
    </source>
</evidence>
<keyword evidence="1" id="KW-0645">Protease</keyword>
<dbReference type="PANTHER" id="PTHR10188:SF6">
    <property type="entry name" value="N(4)-(BETA-N-ACETYLGLUCOSAMINYL)-L-ASPARAGINASE"/>
    <property type="match status" value="1"/>
</dbReference>